<feature type="compositionally biased region" description="Polar residues" evidence="1">
    <location>
        <begin position="1243"/>
        <end position="1255"/>
    </location>
</feature>
<gene>
    <name evidence="2" type="ORF">AGLY_012665</name>
</gene>
<dbReference type="OrthoDB" id="6607284at2759"/>
<dbReference type="EMBL" id="VYZN01000050">
    <property type="protein sequence ID" value="KAE9527841.1"/>
    <property type="molecule type" value="Genomic_DNA"/>
</dbReference>
<evidence type="ECO:0000256" key="1">
    <source>
        <dbReference type="SAM" id="MobiDB-lite"/>
    </source>
</evidence>
<feature type="compositionally biased region" description="Low complexity" evidence="1">
    <location>
        <begin position="1362"/>
        <end position="1401"/>
    </location>
</feature>
<feature type="compositionally biased region" description="Polar residues" evidence="1">
    <location>
        <begin position="1343"/>
        <end position="1357"/>
    </location>
</feature>
<feature type="region of interest" description="Disordered" evidence="1">
    <location>
        <begin position="541"/>
        <end position="566"/>
    </location>
</feature>
<feature type="compositionally biased region" description="Basic and acidic residues" evidence="1">
    <location>
        <begin position="1449"/>
        <end position="1460"/>
    </location>
</feature>
<feature type="region of interest" description="Disordered" evidence="1">
    <location>
        <begin position="1018"/>
        <end position="1039"/>
    </location>
</feature>
<reference evidence="2 3" key="1">
    <citation type="submission" date="2019-08" db="EMBL/GenBank/DDBJ databases">
        <title>The genome of the soybean aphid Biotype 1, its phylome, world population structure and adaptation to the North American continent.</title>
        <authorList>
            <person name="Giordano R."/>
            <person name="Donthu R.K."/>
            <person name="Hernandez A.G."/>
            <person name="Wright C.L."/>
            <person name="Zimin A.V."/>
        </authorList>
    </citation>
    <scope>NUCLEOTIDE SEQUENCE [LARGE SCALE GENOMIC DNA]</scope>
    <source>
        <tissue evidence="2">Whole aphids</tissue>
    </source>
</reference>
<feature type="region of interest" description="Disordered" evidence="1">
    <location>
        <begin position="1293"/>
        <end position="1316"/>
    </location>
</feature>
<evidence type="ECO:0000313" key="3">
    <source>
        <dbReference type="Proteomes" id="UP000475862"/>
    </source>
</evidence>
<feature type="region of interest" description="Disordered" evidence="1">
    <location>
        <begin position="232"/>
        <end position="275"/>
    </location>
</feature>
<feature type="region of interest" description="Disordered" evidence="1">
    <location>
        <begin position="391"/>
        <end position="432"/>
    </location>
</feature>
<protein>
    <submittedName>
        <fullName evidence="2">Uncharacterized protein</fullName>
    </submittedName>
</protein>
<feature type="compositionally biased region" description="Polar residues" evidence="1">
    <location>
        <begin position="403"/>
        <end position="415"/>
    </location>
</feature>
<feature type="region of interest" description="Disordered" evidence="1">
    <location>
        <begin position="1633"/>
        <end position="1656"/>
    </location>
</feature>
<accession>A0A6G0T9K9</accession>
<dbReference type="Proteomes" id="UP000475862">
    <property type="component" value="Unassembled WGS sequence"/>
</dbReference>
<sequence length="1689" mass="192313">MIEADLKTIQESCPPLGHPDERFKVTVLGTLSPAVGGCASMMKYRHDIVPGFNLWLGDAKTGGGSCDDEGLDHYSFECFSKHPLIENDTIKAWYVTLYDKTARWSGRKDYKCGLYSMLNEDPPLIQMMISANRSCDGLSQRMANAEHRVPEGFRHFEDGSVGLLLSKDWAHPTSGSDVWRKKRSAVKDSVHRLVSMRLRRRYQFPDWSQGSWLDLQIDGGQLSYDTAYQEKDDVDYDQDNDDEKDGDAEISGSEPYMQKSQRNVPVGASSRNRRSIPNINGVKMFRTRSSTIQNTKENKDWLKHQLFNENMRISDPFNFRRERRQIVPEKQKYFFNIFTQILPQELVENFSDLLGFGGYANKIAQPNKTINMNHHFLKVLLDNNYRKKRDLENEGTKQRQKRCSGSSQTETTTARHGNWDFEHPPKEGDPMDPIYKDIKLLPQKRDIKDDTGRGQALFKEVLSSLLNIPIIRHITDLKNGRDRTSNGKSTIQRKKREVEDKYSWEKPSTTTTERVRDSWTENPMIPMDLMEPFFWTTKKIETTPSPDYDENYRKRRSTDEDLDEEFKSRNYEEEAALKKIKVIEEVSKLIRWGNIKRALPYISHRRHDQSNRDIKENEYELFPDTSMASVPSPAKYLELAKTIGIPYKEAVLKWRSLERKHRQQEAEADYAVYPGQNHPDIVMRDFDQTFDGIEYDFNPLYPEGTDEDPTAYRALTLPGGYRLEPRLSRRTKFEGKQLDAALESTTTDSNFKYIQPNSINDQKYTLKTNKRMRRSSTQNNQQQHTTTKFTWRCIMPVNNDEKQHDNLEAGAKFLTYGGRIEKTAENSNDQHNEQKSDLNIDDSKMSYGCLWLVPRGPNIIEFSIIGTGLPDIHQDIESFARQLCTEKKAVTKNSNMKNKKKFHIRRRPSWVTETRANEAKRVPVGCPVSPGIVFYGEIPAPPPSSTNINNSHPALPRLCVKLISSADDCTNGKAGPIDQMKYTKSECVEQDSSTGTSPQTVAGQQTIFEVDSRGYTAGESWRRNKRHSAPTDTSTVASSVISTSTSTDTLMLSGQGTSSGEIDNITSHQTTGLTATSSTATTSYSTTPGRSYGSKSFVDTTITDPTTLNITTTTATTFSTATSSTLPLSSSQQTTSPERQLSSFSSSTISTTFTTTPPPFTSTATVTTTTSYYPVADHHYRQQQQWQQQHQQTYYNNNDYYYQGRQQQQQHYPPPPPGSTGMDYNNYYLQRQHQQWQHQQPQTPSYWSPQQQVNGANDYRNGYQQRTTEGGGRRTDDYYYRQQQQNYYNHQYNNDRQHQTPQPPNSSLTVQHLSGGGWNVHGNRPLYISSGIRGDNNREASVARNSSAGISDSNNGGWATPEQQHWWYQQQQQQQRQQEQQRQYHQRQQQNNRGLGGILSLPPVPLPPLHVEQGAVTVSAMPTSPPLHLRRPQKPPNHYYLPTLTTKTTTDHPYRLRSKSESRYYEEREYKCLGQWTEPQQHISPEIGAKPIMLTYMYVKRLNPDVNGTDQYECFVGTLIPNDPGVNSETTTTLLLTEAGSGTLCSRRADPYRTGMKLVGTKINKEGACNGLEQPAQDTAGGSWYPLKPQPISPSIPGAENSGGTWYAAPPVPVAAQSPTTMMPILTGRHTGGYGASFKSRQNERHPHSAIPPKTNNSTRIIADKRIIILLTIILFSGHLNNIARRYFN</sequence>
<organism evidence="2 3">
    <name type="scientific">Aphis glycines</name>
    <name type="common">Soybean aphid</name>
    <dbReference type="NCBI Taxonomy" id="307491"/>
    <lineage>
        <taxon>Eukaryota</taxon>
        <taxon>Metazoa</taxon>
        <taxon>Ecdysozoa</taxon>
        <taxon>Arthropoda</taxon>
        <taxon>Hexapoda</taxon>
        <taxon>Insecta</taxon>
        <taxon>Pterygota</taxon>
        <taxon>Neoptera</taxon>
        <taxon>Paraneoptera</taxon>
        <taxon>Hemiptera</taxon>
        <taxon>Sternorrhyncha</taxon>
        <taxon>Aphidomorpha</taxon>
        <taxon>Aphidoidea</taxon>
        <taxon>Aphididae</taxon>
        <taxon>Aphidini</taxon>
        <taxon>Aphis</taxon>
        <taxon>Aphis</taxon>
    </lineage>
</organism>
<feature type="compositionally biased region" description="Acidic residues" evidence="1">
    <location>
        <begin position="232"/>
        <end position="248"/>
    </location>
</feature>
<feature type="region of interest" description="Disordered" evidence="1">
    <location>
        <begin position="1421"/>
        <end position="1460"/>
    </location>
</feature>
<proteinExistence type="predicted"/>
<feature type="region of interest" description="Disordered" evidence="1">
    <location>
        <begin position="1339"/>
        <end position="1406"/>
    </location>
</feature>
<keyword evidence="3" id="KW-1185">Reference proteome</keyword>
<name>A0A6G0T9K9_APHGL</name>
<feature type="region of interest" description="Disordered" evidence="1">
    <location>
        <begin position="1205"/>
        <end position="1276"/>
    </location>
</feature>
<feature type="compositionally biased region" description="Low complexity" evidence="1">
    <location>
        <begin position="1230"/>
        <end position="1242"/>
    </location>
</feature>
<feature type="region of interest" description="Disordered" evidence="1">
    <location>
        <begin position="479"/>
        <end position="515"/>
    </location>
</feature>
<evidence type="ECO:0000313" key="2">
    <source>
        <dbReference type="EMBL" id="KAE9527841.1"/>
    </source>
</evidence>
<feature type="region of interest" description="Disordered" evidence="1">
    <location>
        <begin position="1119"/>
        <end position="1163"/>
    </location>
</feature>
<feature type="compositionally biased region" description="Basic and acidic residues" evidence="1">
    <location>
        <begin position="417"/>
        <end position="432"/>
    </location>
</feature>
<comment type="caution">
    <text evidence="2">The sequence shown here is derived from an EMBL/GenBank/DDBJ whole genome shotgun (WGS) entry which is preliminary data.</text>
</comment>